<dbReference type="RefSeq" id="WP_018168280.1">
    <property type="nucleotide sequence ID" value="NZ_CP011367.1"/>
</dbReference>
<keyword evidence="9" id="KW-1185">Reference proteome</keyword>
<organism evidence="8 9">
    <name type="scientific">Thioalkalivibrio versutus</name>
    <dbReference type="NCBI Taxonomy" id="106634"/>
    <lineage>
        <taxon>Bacteria</taxon>
        <taxon>Pseudomonadati</taxon>
        <taxon>Pseudomonadota</taxon>
        <taxon>Gammaproteobacteria</taxon>
        <taxon>Chromatiales</taxon>
        <taxon>Ectothiorhodospiraceae</taxon>
        <taxon>Thioalkalivibrio</taxon>
    </lineage>
</organism>
<dbReference type="STRING" id="106634.TVD_01855"/>
<keyword evidence="3" id="KW-0963">Cytoplasm</keyword>
<accession>A0A0G3G5S2</accession>
<dbReference type="SUPFAM" id="SSF53062">
    <property type="entry name" value="PTS system fructose IIA component-like"/>
    <property type="match status" value="1"/>
</dbReference>
<evidence type="ECO:0000313" key="9">
    <source>
        <dbReference type="Proteomes" id="UP000064201"/>
    </source>
</evidence>
<dbReference type="Pfam" id="PF03610">
    <property type="entry name" value="EIIA-man"/>
    <property type="match status" value="1"/>
</dbReference>
<dbReference type="GO" id="GO:0016020">
    <property type="term" value="C:membrane"/>
    <property type="evidence" value="ECO:0007669"/>
    <property type="project" value="InterPro"/>
</dbReference>
<dbReference type="PANTHER" id="PTHR33799">
    <property type="entry name" value="PTS PERMEASE-RELATED-RELATED"/>
    <property type="match status" value="1"/>
</dbReference>
<dbReference type="KEGG" id="tvr:TVD_01855"/>
<reference evidence="8 9" key="1">
    <citation type="submission" date="2015-04" db="EMBL/GenBank/DDBJ databases">
        <title>Complete Sequence for the Genome of the Thioalkalivibrio versutus D301.</title>
        <authorList>
            <person name="Mu T."/>
            <person name="Zhou J."/>
            <person name="Xu X."/>
        </authorList>
    </citation>
    <scope>NUCLEOTIDE SEQUENCE [LARGE SCALE GENOMIC DNA]</scope>
    <source>
        <strain evidence="8 9">D301</strain>
    </source>
</reference>
<keyword evidence="6" id="KW-0598">Phosphotransferase system</keyword>
<keyword evidence="4" id="KW-0762">Sugar transport</keyword>
<dbReference type="PANTHER" id="PTHR33799:SF1">
    <property type="entry name" value="PTS SYSTEM MANNOSE-SPECIFIC EIIAB COMPONENT-RELATED"/>
    <property type="match status" value="1"/>
</dbReference>
<evidence type="ECO:0000256" key="7">
    <source>
        <dbReference type="ARBA" id="ARBA00022777"/>
    </source>
</evidence>
<evidence type="ECO:0000256" key="5">
    <source>
        <dbReference type="ARBA" id="ARBA00022679"/>
    </source>
</evidence>
<dbReference type="CDD" id="cd00006">
    <property type="entry name" value="PTS_IIA_man"/>
    <property type="match status" value="1"/>
</dbReference>
<evidence type="ECO:0000256" key="4">
    <source>
        <dbReference type="ARBA" id="ARBA00022597"/>
    </source>
</evidence>
<gene>
    <name evidence="8" type="ORF">TVD_01855</name>
</gene>
<evidence type="ECO:0000256" key="2">
    <source>
        <dbReference type="ARBA" id="ARBA00022448"/>
    </source>
</evidence>
<dbReference type="InterPro" id="IPR004701">
    <property type="entry name" value="PTS_EIIA_man-typ"/>
</dbReference>
<dbReference type="GO" id="GO:0009401">
    <property type="term" value="P:phosphoenolpyruvate-dependent sugar phosphotransferase system"/>
    <property type="evidence" value="ECO:0007669"/>
    <property type="project" value="UniProtKB-KW"/>
</dbReference>
<dbReference type="OrthoDB" id="7065728at2"/>
<dbReference type="AlphaFoldDB" id="A0A0G3G5S2"/>
<evidence type="ECO:0000313" key="8">
    <source>
        <dbReference type="EMBL" id="AKJ94191.1"/>
    </source>
</evidence>
<dbReference type="GO" id="GO:0005737">
    <property type="term" value="C:cytoplasm"/>
    <property type="evidence" value="ECO:0007669"/>
    <property type="project" value="UniProtKB-SubCell"/>
</dbReference>
<evidence type="ECO:0000256" key="3">
    <source>
        <dbReference type="ARBA" id="ARBA00022490"/>
    </source>
</evidence>
<evidence type="ECO:0000256" key="1">
    <source>
        <dbReference type="ARBA" id="ARBA00004496"/>
    </source>
</evidence>
<dbReference type="GO" id="GO:0016301">
    <property type="term" value="F:kinase activity"/>
    <property type="evidence" value="ECO:0007669"/>
    <property type="project" value="UniProtKB-KW"/>
</dbReference>
<keyword evidence="2" id="KW-0813">Transport</keyword>
<protein>
    <submittedName>
        <fullName evidence="8">PTS fructose transporter subunit IIA</fullName>
    </submittedName>
</protein>
<keyword evidence="7" id="KW-0418">Kinase</keyword>
<dbReference type="InterPro" id="IPR036662">
    <property type="entry name" value="PTS_EIIA_man-typ_sf"/>
</dbReference>
<name>A0A0G3G5S2_9GAMM</name>
<sequence>MGVGLILITHQNLGDTLLQTAQSMLGGLPEDCESMAMSQNDDPDEVLARARERLATLDSGSGVLVLTDMFGSTPSNVAIRVARGANARVIAGANLPMLIRVLNYQHLPLTELVNKALSGGHDGILLCDQECSDAAARSPHR</sequence>
<comment type="subcellular location">
    <subcellularLocation>
        <location evidence="1">Cytoplasm</location>
    </subcellularLocation>
</comment>
<dbReference type="Gene3D" id="3.40.50.510">
    <property type="entry name" value="Phosphotransferase system, mannose-type IIA component"/>
    <property type="match status" value="1"/>
</dbReference>
<dbReference type="PROSITE" id="PS51096">
    <property type="entry name" value="PTS_EIIA_TYPE_4"/>
    <property type="match status" value="1"/>
</dbReference>
<dbReference type="InterPro" id="IPR051471">
    <property type="entry name" value="Bacterial_PTS_sugar_comp"/>
</dbReference>
<dbReference type="PATRIC" id="fig|106634.4.peg.377"/>
<evidence type="ECO:0000256" key="6">
    <source>
        <dbReference type="ARBA" id="ARBA00022683"/>
    </source>
</evidence>
<dbReference type="EMBL" id="CP011367">
    <property type="protein sequence ID" value="AKJ94191.1"/>
    <property type="molecule type" value="Genomic_DNA"/>
</dbReference>
<dbReference type="Proteomes" id="UP000064201">
    <property type="component" value="Chromosome"/>
</dbReference>
<dbReference type="InterPro" id="IPR033887">
    <property type="entry name" value="PTS_IIA_man"/>
</dbReference>
<proteinExistence type="predicted"/>
<keyword evidence="5" id="KW-0808">Transferase</keyword>